<evidence type="ECO:0000313" key="1">
    <source>
        <dbReference type="EMBL" id="MSU00180.1"/>
    </source>
</evidence>
<dbReference type="PIRSF" id="PIRSF015268">
    <property type="entry name" value="Virulence_RhuM"/>
    <property type="match status" value="1"/>
</dbReference>
<gene>
    <name evidence="1" type="ORF">FYJ83_01700</name>
</gene>
<proteinExistence type="predicted"/>
<comment type="caution">
    <text evidence="1">The sequence shown here is derived from an EMBL/GenBank/DDBJ whole genome shotgun (WGS) entry which is preliminary data.</text>
</comment>
<dbReference type="Pfam" id="PF13310">
    <property type="entry name" value="Virulence_RhuM"/>
    <property type="match status" value="1"/>
</dbReference>
<sequence>MTNEVIIYNTEDGLTKIELYLKDGTVWLSQLEIAELFQTTKQNISKHIKAILDDGELEEKVAVNYQLITTKHGAIQGKTQSKSVKVYNLDMILAVGYRVRSIRGVQFRRYASTVLKEYLIKGYAMNDERLKNLGGGDYFKELLDRIRDIRSSEKVFYRQVLDLFATSSDYNKNSAEAKLFFATVQNKMHFAIHNHTASELIYSRVDSDKEFMGLTIFKGELPTLKEAKTAKNYLSEAELKGLNQLVSGYLDFAERQADRRVVMTMKDWINHVDSILQAGGEDILKDSGKISHRNMIDKVEVEYKKYKQKTVTQVEKDYLEEIKRIGNMAKVGGNSNDQNR</sequence>
<dbReference type="InterPro" id="IPR011204">
    <property type="entry name" value="Virulence_RhuM-like"/>
</dbReference>
<dbReference type="AlphaFoldDB" id="A0A6N7XWK5"/>
<accession>A0A6N7XWK5</accession>
<organism evidence="1 2">
    <name type="scientific">Tissierella pigra</name>
    <dbReference type="NCBI Taxonomy" id="2607614"/>
    <lineage>
        <taxon>Bacteria</taxon>
        <taxon>Bacillati</taxon>
        <taxon>Bacillota</taxon>
        <taxon>Tissierellia</taxon>
        <taxon>Tissierellales</taxon>
        <taxon>Tissierellaceae</taxon>
        <taxon>Tissierella</taxon>
    </lineage>
</organism>
<reference evidence="1 2" key="1">
    <citation type="submission" date="2019-09" db="EMBL/GenBank/DDBJ databases">
        <title>In-depth cultivation of the pig gut microbiome towards novel bacterial diversity and tailored functional studies.</title>
        <authorList>
            <person name="Wylensek D."/>
            <person name="Hitch T.C.A."/>
            <person name="Clavel T."/>
        </authorList>
    </citation>
    <scope>NUCLEOTIDE SEQUENCE [LARGE SCALE GENOMIC DNA]</scope>
    <source>
        <strain evidence="1 2">WCA3-693-APC-4?</strain>
    </source>
</reference>
<dbReference type="PANTHER" id="PTHR35810:SF1">
    <property type="entry name" value="CYTOPLASMIC PROTEIN"/>
    <property type="match status" value="1"/>
</dbReference>
<keyword evidence="2" id="KW-1185">Reference proteome</keyword>
<evidence type="ECO:0000313" key="2">
    <source>
        <dbReference type="Proteomes" id="UP000469523"/>
    </source>
</evidence>
<dbReference type="Proteomes" id="UP000469523">
    <property type="component" value="Unassembled WGS sequence"/>
</dbReference>
<protein>
    <submittedName>
        <fullName evidence="1">Virulence RhuM family protein</fullName>
    </submittedName>
</protein>
<dbReference type="PANTHER" id="PTHR35810">
    <property type="entry name" value="CYTOPLASMIC PROTEIN-RELATED"/>
    <property type="match status" value="1"/>
</dbReference>
<dbReference type="EMBL" id="VUNQ01000002">
    <property type="protein sequence ID" value="MSU00180.1"/>
    <property type="molecule type" value="Genomic_DNA"/>
</dbReference>
<name>A0A6N7XWK5_9FIRM</name>